<dbReference type="EMBL" id="FMXQ01000001">
    <property type="protein sequence ID" value="SDB08433.1"/>
    <property type="molecule type" value="Genomic_DNA"/>
</dbReference>
<evidence type="ECO:0000313" key="2">
    <source>
        <dbReference type="Proteomes" id="UP000199071"/>
    </source>
</evidence>
<dbReference type="AlphaFoldDB" id="A0A1G6AK03"/>
<gene>
    <name evidence="1" type="ORF">SAMN02982931_00717</name>
</gene>
<protein>
    <submittedName>
        <fullName evidence="1">Uncharacterized protein</fullName>
    </submittedName>
</protein>
<keyword evidence="2" id="KW-1185">Reference proteome</keyword>
<organism evidence="1 2">
    <name type="scientific">Bauldia litoralis</name>
    <dbReference type="NCBI Taxonomy" id="665467"/>
    <lineage>
        <taxon>Bacteria</taxon>
        <taxon>Pseudomonadati</taxon>
        <taxon>Pseudomonadota</taxon>
        <taxon>Alphaproteobacteria</taxon>
        <taxon>Hyphomicrobiales</taxon>
        <taxon>Kaistiaceae</taxon>
        <taxon>Bauldia</taxon>
    </lineage>
</organism>
<dbReference type="RefSeq" id="WP_090874800.1">
    <property type="nucleotide sequence ID" value="NZ_FMXQ01000001.1"/>
</dbReference>
<evidence type="ECO:0000313" key="1">
    <source>
        <dbReference type="EMBL" id="SDB08433.1"/>
    </source>
</evidence>
<name>A0A1G6AK03_9HYPH</name>
<accession>A0A1G6AK03</accession>
<dbReference type="STRING" id="665467.SAMN02982931_00717"/>
<dbReference type="Proteomes" id="UP000199071">
    <property type="component" value="Unassembled WGS sequence"/>
</dbReference>
<sequence>MTTDTHSTDAVADRLADLYGRAFGGKPNGRYRIAAKLVRELAGRRRVYEDDVRALTRALLERGYVLIDMDNFFVIMSASTFVNYRRANEDCIT</sequence>
<proteinExistence type="predicted"/>
<reference evidence="1 2" key="1">
    <citation type="submission" date="2016-10" db="EMBL/GenBank/DDBJ databases">
        <authorList>
            <person name="de Groot N.N."/>
        </authorList>
    </citation>
    <scope>NUCLEOTIDE SEQUENCE [LARGE SCALE GENOMIC DNA]</scope>
    <source>
        <strain evidence="1 2">ATCC 35022</strain>
    </source>
</reference>
<dbReference type="OrthoDB" id="8451272at2"/>